<organism evidence="1 2">
    <name type="scientific">Streptacidiphilus alkalitolerans</name>
    <dbReference type="NCBI Taxonomy" id="3342712"/>
    <lineage>
        <taxon>Bacteria</taxon>
        <taxon>Bacillati</taxon>
        <taxon>Actinomycetota</taxon>
        <taxon>Actinomycetes</taxon>
        <taxon>Kitasatosporales</taxon>
        <taxon>Streptomycetaceae</taxon>
        <taxon>Streptacidiphilus</taxon>
    </lineage>
</organism>
<proteinExistence type="predicted"/>
<dbReference type="Proteomes" id="UP001592582">
    <property type="component" value="Unassembled WGS sequence"/>
</dbReference>
<evidence type="ECO:0000313" key="2">
    <source>
        <dbReference type="Proteomes" id="UP001592582"/>
    </source>
</evidence>
<name>A0ABV6V487_9ACTN</name>
<accession>A0ABV6V487</accession>
<dbReference type="EMBL" id="JBHEZX010000002">
    <property type="protein sequence ID" value="MFC1408534.1"/>
    <property type="molecule type" value="Genomic_DNA"/>
</dbReference>
<dbReference type="Gene3D" id="2.40.320.10">
    <property type="entry name" value="Hypothetical Protein Pfu-838710-001"/>
    <property type="match status" value="1"/>
</dbReference>
<comment type="caution">
    <text evidence="1">The sequence shown here is derived from an EMBL/GenBank/DDBJ whole genome shotgun (WGS) entry which is preliminary data.</text>
</comment>
<reference evidence="1 2" key="1">
    <citation type="submission" date="2024-09" db="EMBL/GenBank/DDBJ databases">
        <authorList>
            <person name="Lee S.D."/>
        </authorList>
    </citation>
    <scope>NUCLEOTIDE SEQUENCE [LARGE SCALE GENOMIC DNA]</scope>
    <source>
        <strain evidence="1 2">N1-1</strain>
    </source>
</reference>
<sequence length="648" mass="70684">MTTAPNPGVQNQMVPLPIGTQVRLQNGSTKTVLDHRYSGAANVLQYLVDKQKADWQSAKFCTVVQPDVTAPVSVPQPEQQAQPLPGGRLVAPATSHAIATDSDHPGVSDQKIHHTPGGLRAIQLEDRTRLFGPNVADHPQILGLTTVTDLKFTTQARLTIGDYQQDERGLYVNVLVEGVLDKVAVPYDLIEIVLTKPLLIPGKPTEDTQLETTLVVTPPVNENRIQFDAFYTWAQLARLLGLPTSGDLRHTVCTAFPQLGVEARWYERLASGTNGVNHTSGGNKLKDGSGQIAMRPITQEDRKASEVVRNTDWNLSEVLRASRPVYVSHQDLLQPGKEMATTLEAESEFLVEPGQYQHVLGKLTELLHTPGLWSKLGIADLECDDLDKESGQVVPRVSKDSYFDTPGLPLLTRGVVLRRREVPKKDKAGVYLFAVKGRMVALGGTGKERIRLASQVHLIDPVQQPRLERFLADKSVDNAFARVLDDALPGFDPSGVAIQLVVNSNRVKYTFTLENSTTVEFSADEATATFHGRSATLHCIEFGVGHPGLFIGQGSGTQGSGAQGSGTKASAAPVQQQPQGGTPLIMRPYHVPADLDNPALFDKRDYRQYQALRDSVLAYLFGTPEPKLELAGNKAQRLAQILGMTKEK</sequence>
<keyword evidence="2" id="KW-1185">Reference proteome</keyword>
<protein>
    <submittedName>
        <fullName evidence="1">Uncharacterized protein</fullName>
    </submittedName>
</protein>
<gene>
    <name evidence="1" type="ORF">ACEZDG_04500</name>
</gene>
<evidence type="ECO:0000313" key="1">
    <source>
        <dbReference type="EMBL" id="MFC1408534.1"/>
    </source>
</evidence>